<sequence>LVSTLWWLFLCFDIIHLPPGKLRYVVFQYKPCVHYKGVNHWHHPEIAGFCRKKDSPQAAS</sequence>
<dbReference type="RefSeq" id="WP_380774529.1">
    <property type="nucleotide sequence ID" value="NZ_JBHUEO010000042.1"/>
</dbReference>
<comment type="caution">
    <text evidence="1">The sequence shown here is derived from an EMBL/GenBank/DDBJ whole genome shotgun (WGS) entry which is preliminary data.</text>
</comment>
<keyword evidence="2" id="KW-1185">Reference proteome</keyword>
<evidence type="ECO:0000313" key="2">
    <source>
        <dbReference type="Proteomes" id="UP001597301"/>
    </source>
</evidence>
<gene>
    <name evidence="1" type="ORF">ACFSCZ_13485</name>
</gene>
<proteinExistence type="predicted"/>
<dbReference type="EMBL" id="JBHUEO010000042">
    <property type="protein sequence ID" value="MFD1707734.1"/>
    <property type="molecule type" value="Genomic_DNA"/>
</dbReference>
<organism evidence="1 2">
    <name type="scientific">Siminovitchia sediminis</name>
    <dbReference type="NCBI Taxonomy" id="1274353"/>
    <lineage>
        <taxon>Bacteria</taxon>
        <taxon>Bacillati</taxon>
        <taxon>Bacillota</taxon>
        <taxon>Bacilli</taxon>
        <taxon>Bacillales</taxon>
        <taxon>Bacillaceae</taxon>
        <taxon>Siminovitchia</taxon>
    </lineage>
</organism>
<reference evidence="2" key="1">
    <citation type="journal article" date="2019" name="Int. J. Syst. Evol. Microbiol.">
        <title>The Global Catalogue of Microorganisms (GCM) 10K type strain sequencing project: providing services to taxonomists for standard genome sequencing and annotation.</title>
        <authorList>
            <consortium name="The Broad Institute Genomics Platform"/>
            <consortium name="The Broad Institute Genome Sequencing Center for Infectious Disease"/>
            <person name="Wu L."/>
            <person name="Ma J."/>
        </authorList>
    </citation>
    <scope>NUCLEOTIDE SEQUENCE [LARGE SCALE GENOMIC DNA]</scope>
    <source>
        <strain evidence="2">CGMCC 1.12295</strain>
    </source>
</reference>
<protein>
    <submittedName>
        <fullName evidence="1">Uncharacterized protein</fullName>
    </submittedName>
</protein>
<feature type="non-terminal residue" evidence="1">
    <location>
        <position position="1"/>
    </location>
</feature>
<accession>A0ABW4KJ67</accession>
<evidence type="ECO:0000313" key="1">
    <source>
        <dbReference type="EMBL" id="MFD1707734.1"/>
    </source>
</evidence>
<dbReference type="Proteomes" id="UP001597301">
    <property type="component" value="Unassembled WGS sequence"/>
</dbReference>
<name>A0ABW4KJ67_9BACI</name>